<dbReference type="AlphaFoldDB" id="A0A238Z2A4"/>
<dbReference type="InterPro" id="IPR023614">
    <property type="entry name" value="Porin_dom_sf"/>
</dbReference>
<organism evidence="3 4">
    <name type="scientific">Methylobacillus rhizosphaerae</name>
    <dbReference type="NCBI Taxonomy" id="551994"/>
    <lineage>
        <taxon>Bacteria</taxon>
        <taxon>Pseudomonadati</taxon>
        <taxon>Pseudomonadota</taxon>
        <taxon>Betaproteobacteria</taxon>
        <taxon>Nitrosomonadales</taxon>
        <taxon>Methylophilaceae</taxon>
        <taxon>Methylobacillus</taxon>
    </lineage>
</organism>
<feature type="coiled-coil region" evidence="1">
    <location>
        <begin position="72"/>
        <end position="99"/>
    </location>
</feature>
<dbReference type="Proteomes" id="UP000198305">
    <property type="component" value="Unassembled WGS sequence"/>
</dbReference>
<dbReference type="EMBL" id="FZOA01000003">
    <property type="protein sequence ID" value="SNR76974.1"/>
    <property type="molecule type" value="Genomic_DNA"/>
</dbReference>
<keyword evidence="1" id="KW-0175">Coiled coil</keyword>
<feature type="chain" id="PRO_5012805512" evidence="2">
    <location>
        <begin position="27"/>
        <end position="477"/>
    </location>
</feature>
<evidence type="ECO:0000256" key="2">
    <source>
        <dbReference type="SAM" id="SignalP"/>
    </source>
</evidence>
<reference evidence="4" key="1">
    <citation type="submission" date="2017-06" db="EMBL/GenBank/DDBJ databases">
        <authorList>
            <person name="Varghese N."/>
            <person name="Submissions S."/>
        </authorList>
    </citation>
    <scope>NUCLEOTIDE SEQUENCE [LARGE SCALE GENOMIC DNA]</scope>
    <source>
        <strain evidence="4">Ca-68</strain>
    </source>
</reference>
<protein>
    <submittedName>
        <fullName evidence="3">Phosphate-selective porin</fullName>
    </submittedName>
</protein>
<name>A0A238Z2A4_9PROT</name>
<feature type="signal peptide" evidence="2">
    <location>
        <begin position="1"/>
        <end position="26"/>
    </location>
</feature>
<dbReference type="Gene3D" id="2.40.160.10">
    <property type="entry name" value="Porin"/>
    <property type="match status" value="1"/>
</dbReference>
<dbReference type="Pfam" id="PF07396">
    <property type="entry name" value="Porin_O_P"/>
    <property type="match status" value="1"/>
</dbReference>
<keyword evidence="4" id="KW-1185">Reference proteome</keyword>
<dbReference type="OrthoDB" id="9807854at2"/>
<proteinExistence type="predicted"/>
<accession>A0A238Z2A4</accession>
<evidence type="ECO:0000313" key="3">
    <source>
        <dbReference type="EMBL" id="SNR76974.1"/>
    </source>
</evidence>
<evidence type="ECO:0000256" key="1">
    <source>
        <dbReference type="SAM" id="Coils"/>
    </source>
</evidence>
<gene>
    <name evidence="3" type="ORF">SAMN05192560_0995</name>
</gene>
<dbReference type="SUPFAM" id="SSF56935">
    <property type="entry name" value="Porins"/>
    <property type="match status" value="1"/>
</dbReference>
<evidence type="ECO:0000313" key="4">
    <source>
        <dbReference type="Proteomes" id="UP000198305"/>
    </source>
</evidence>
<dbReference type="InterPro" id="IPR010870">
    <property type="entry name" value="Porin_O/P"/>
</dbReference>
<sequence length="477" mass="53416">MTTGKMTHKTMVAAMMLTAVSATATAETQVLELYVDSATKQIFSEPGPNRVKMGIFRSVDTETEAKSENPASIELAELRQSLELKQRELEEKLDKIAMAPAPKQGGSGKSWADTMKVRGYMQVRSNSILGGDKQIAHQADRSIGDNTNFLIRRMRLVFSGDIGERLSYYIQPDFASRSGDGTGNIAQLRDAYGDIYLTKDKVHRLRIGQSKIPYGFENLQSSQNRIALDRADAMNSCCKDERDLGVFYYYTPADKQDMFKYLVDSGLKGSGNYGMFAFGAYNGTGANRSENNDNLHLVSRFTYPVKFENGQIFEAGIAGIYGTFKPSLSGGVVADSRTDGFKDQRIGLHAVLYPQPFGLQAEWNWGRGPSLNDAGTVVEEASLNGGYIQAMYRIKDFYGYGIMTPFIKWQYFDGAQKFETNAPQNSVSDWEAGFEWQPMPEIEFTAYYSKLDRNNLATVPYAKYNTDILRLQLQYNF</sequence>
<keyword evidence="2" id="KW-0732">Signal</keyword>